<dbReference type="GO" id="GO:0003964">
    <property type="term" value="F:RNA-directed DNA polymerase activity"/>
    <property type="evidence" value="ECO:0007669"/>
    <property type="project" value="UniProtKB-KW"/>
</dbReference>
<feature type="compositionally biased region" description="Pro residues" evidence="1">
    <location>
        <begin position="48"/>
        <end position="62"/>
    </location>
</feature>
<organism evidence="2">
    <name type="scientific">Tanacetum cinerariifolium</name>
    <name type="common">Dalmatian daisy</name>
    <name type="synonym">Chrysanthemum cinerariifolium</name>
    <dbReference type="NCBI Taxonomy" id="118510"/>
    <lineage>
        <taxon>Eukaryota</taxon>
        <taxon>Viridiplantae</taxon>
        <taxon>Streptophyta</taxon>
        <taxon>Embryophyta</taxon>
        <taxon>Tracheophyta</taxon>
        <taxon>Spermatophyta</taxon>
        <taxon>Magnoliopsida</taxon>
        <taxon>eudicotyledons</taxon>
        <taxon>Gunneridae</taxon>
        <taxon>Pentapetalae</taxon>
        <taxon>asterids</taxon>
        <taxon>campanulids</taxon>
        <taxon>Asterales</taxon>
        <taxon>Asteraceae</taxon>
        <taxon>Asteroideae</taxon>
        <taxon>Anthemideae</taxon>
        <taxon>Anthemidinae</taxon>
        <taxon>Tanacetum</taxon>
    </lineage>
</organism>
<feature type="region of interest" description="Disordered" evidence="1">
    <location>
        <begin position="45"/>
        <end position="167"/>
    </location>
</feature>
<feature type="compositionally biased region" description="Acidic residues" evidence="1">
    <location>
        <begin position="97"/>
        <end position="110"/>
    </location>
</feature>
<comment type="caution">
    <text evidence="2">The sequence shown here is derived from an EMBL/GenBank/DDBJ whole genome shotgun (WGS) entry which is preliminary data.</text>
</comment>
<gene>
    <name evidence="2" type="ORF">Tci_004431</name>
</gene>
<protein>
    <submittedName>
        <fullName evidence="2">Putative reverse transcriptase domain-containing protein</fullName>
    </submittedName>
</protein>
<dbReference type="AlphaFoldDB" id="A0A6L2J605"/>
<keyword evidence="2" id="KW-0808">Transferase</keyword>
<keyword evidence="2" id="KW-0548">Nucleotidyltransferase</keyword>
<name>A0A6L2J605_TANCI</name>
<proteinExistence type="predicted"/>
<evidence type="ECO:0000313" key="2">
    <source>
        <dbReference type="EMBL" id="GEU32453.1"/>
    </source>
</evidence>
<dbReference type="EMBL" id="BKCJ010000357">
    <property type="protein sequence ID" value="GEU32453.1"/>
    <property type="molecule type" value="Genomic_DNA"/>
</dbReference>
<reference evidence="2" key="1">
    <citation type="journal article" date="2019" name="Sci. Rep.">
        <title>Draft genome of Tanacetum cinerariifolium, the natural source of mosquito coil.</title>
        <authorList>
            <person name="Yamashiro T."/>
            <person name="Shiraishi A."/>
            <person name="Satake H."/>
            <person name="Nakayama K."/>
        </authorList>
    </citation>
    <scope>NUCLEOTIDE SEQUENCE</scope>
</reference>
<evidence type="ECO:0000256" key="1">
    <source>
        <dbReference type="SAM" id="MobiDB-lite"/>
    </source>
</evidence>
<keyword evidence="2" id="KW-0695">RNA-directed DNA polymerase</keyword>
<accession>A0A6L2J605</accession>
<feature type="compositionally biased region" description="Acidic residues" evidence="1">
    <location>
        <begin position="117"/>
        <end position="155"/>
    </location>
</feature>
<sequence>MSDASSAVTYTSVYTDSKPWRYYGEDSAETGPPRVIVYGYDGLLIQPVAPPSPDYIPYVPEPEYPEYLAPSDDEAPLEDQPLPAGASPIAASPDYVADSDPEEDPDDDQADYPADGGDGDDESSDDDDDDDTDDEDPEEDPFEDEEDEEDDEEEEHPAPADSSAVPIVDHVLPARDTEALEADEPTHAPGSPIIIPLSETRLRSARKTVRPKPPMSVFMEACITRHAVLPSPPLLVPSLPLPLPSPLTTSPADTGAPLGYRAAEIRMRALLPSTSRRIDIPEADMPPRKRACLTTPTPGFEIEESSAAGAARQPGPTESDLRRYRVEHAGYEITDTWDEIVDTLMEIAPTTLEGVNERVTELDTTVKQRTDEFEIRAPLGYRADEIRMRALLPSTSCRTDIPEADMVPRKKACLTTPAPGFEIGESSAAGALRDRRDHRRTAMLMDREVMYAREAWAFSMDRSSAIAAYVMTLETQVAALIA</sequence>